<dbReference type="WBParaSite" id="HCON_00018840-00001">
    <property type="protein sequence ID" value="HCON_00018840-00001"/>
    <property type="gene ID" value="HCON_00018840"/>
</dbReference>
<dbReference type="AlphaFoldDB" id="A0A7I4XY30"/>
<protein>
    <submittedName>
        <fullName evidence="2">Transposase</fullName>
    </submittedName>
</protein>
<dbReference type="OMA" id="ERNAEPC"/>
<proteinExistence type="predicted"/>
<name>A0A7I4XY30_HAECO</name>
<organism evidence="1 2">
    <name type="scientific">Haemonchus contortus</name>
    <name type="common">Barber pole worm</name>
    <dbReference type="NCBI Taxonomy" id="6289"/>
    <lineage>
        <taxon>Eukaryota</taxon>
        <taxon>Metazoa</taxon>
        <taxon>Ecdysozoa</taxon>
        <taxon>Nematoda</taxon>
        <taxon>Chromadorea</taxon>
        <taxon>Rhabditida</taxon>
        <taxon>Rhabditina</taxon>
        <taxon>Rhabditomorpha</taxon>
        <taxon>Strongyloidea</taxon>
        <taxon>Trichostrongylidae</taxon>
        <taxon>Haemonchus</taxon>
    </lineage>
</organism>
<keyword evidence="1" id="KW-1185">Reference proteome</keyword>
<evidence type="ECO:0000313" key="2">
    <source>
        <dbReference type="WBParaSite" id="HCON_00018840-00001"/>
    </source>
</evidence>
<accession>A0A7I4XY30</accession>
<dbReference type="Proteomes" id="UP000025227">
    <property type="component" value="Unplaced"/>
</dbReference>
<reference evidence="2" key="1">
    <citation type="submission" date="2020-12" db="UniProtKB">
        <authorList>
            <consortium name="WormBaseParasite"/>
        </authorList>
    </citation>
    <scope>IDENTIFICATION</scope>
    <source>
        <strain evidence="2">MHco3</strain>
    </source>
</reference>
<evidence type="ECO:0000313" key="1">
    <source>
        <dbReference type="Proteomes" id="UP000025227"/>
    </source>
</evidence>
<sequence>MFAFSYTRKCRRESGVPSSVIKRRSGMPLIMPRNRRLGGPDALRGIVVTVGPMWLLTGHSGRKTNTRPTRWSDFFTKALNERNAEPCVLDVRTIHWTDLARCMDERRRYWRQLEEIDG</sequence>